<evidence type="ECO:0000256" key="1">
    <source>
        <dbReference type="ARBA" id="ARBA00004651"/>
    </source>
</evidence>
<evidence type="ECO:0000256" key="5">
    <source>
        <dbReference type="ARBA" id="ARBA00022692"/>
    </source>
</evidence>
<feature type="transmembrane region" description="Helical" evidence="9">
    <location>
        <begin position="120"/>
        <end position="144"/>
    </location>
</feature>
<dbReference type="Gene3D" id="3.60.110.10">
    <property type="entry name" value="Carbon-nitrogen hydrolase"/>
    <property type="match status" value="1"/>
</dbReference>
<dbReference type="PANTHER" id="PTHR38686">
    <property type="entry name" value="APOLIPOPROTEIN N-ACYLTRANSFERASE"/>
    <property type="match status" value="1"/>
</dbReference>
<evidence type="ECO:0000256" key="9">
    <source>
        <dbReference type="HAMAP-Rule" id="MF_01148"/>
    </source>
</evidence>
<gene>
    <name evidence="9 11" type="primary">lnt</name>
    <name evidence="11" type="ORF">KX01_1060</name>
</gene>
<feature type="transmembrane region" description="Helical" evidence="9">
    <location>
        <begin position="156"/>
        <end position="179"/>
    </location>
</feature>
<evidence type="ECO:0000313" key="12">
    <source>
        <dbReference type="Proteomes" id="UP000182521"/>
    </source>
</evidence>
<comment type="similarity">
    <text evidence="2 9">Belongs to the CN hydrolase family. Apolipoprotein N-acyltransferase subfamily.</text>
</comment>
<comment type="function">
    <text evidence="9">Catalyzes the phospholipid dependent N-acylation of the N-terminal cysteine of apolipoprotein, the last step in lipoprotein maturation.</text>
</comment>
<evidence type="ECO:0000256" key="2">
    <source>
        <dbReference type="ARBA" id="ARBA00010065"/>
    </source>
</evidence>
<dbReference type="CDD" id="cd07571">
    <property type="entry name" value="ALP_N-acyl_transferase"/>
    <property type="match status" value="1"/>
</dbReference>
<dbReference type="PANTHER" id="PTHR38686:SF1">
    <property type="entry name" value="APOLIPOPROTEIN N-ACYLTRANSFERASE"/>
    <property type="match status" value="1"/>
</dbReference>
<proteinExistence type="inferred from homology"/>
<dbReference type="OrthoDB" id="9804277at2"/>
<dbReference type="HAMAP" id="MF_01148">
    <property type="entry name" value="Lnt"/>
    <property type="match status" value="1"/>
</dbReference>
<organism evidence="11 12">
    <name type="scientific">Francisella frigiditurris</name>
    <dbReference type="NCBI Taxonomy" id="1542390"/>
    <lineage>
        <taxon>Bacteria</taxon>
        <taxon>Pseudomonadati</taxon>
        <taxon>Pseudomonadota</taxon>
        <taxon>Gammaproteobacteria</taxon>
        <taxon>Thiotrichales</taxon>
        <taxon>Francisellaceae</taxon>
        <taxon>Francisella</taxon>
    </lineage>
</organism>
<accession>A0A1J0KTC3</accession>
<dbReference type="Pfam" id="PF00795">
    <property type="entry name" value="CN_hydrolase"/>
    <property type="match status" value="1"/>
</dbReference>
<evidence type="ECO:0000256" key="3">
    <source>
        <dbReference type="ARBA" id="ARBA00022475"/>
    </source>
</evidence>
<dbReference type="NCBIfam" id="TIGR00546">
    <property type="entry name" value="lnt"/>
    <property type="match status" value="1"/>
</dbReference>
<dbReference type="InterPro" id="IPR045378">
    <property type="entry name" value="LNT_N"/>
</dbReference>
<comment type="catalytic activity">
    <reaction evidence="9">
        <text>N-terminal S-1,2-diacyl-sn-glyceryl-L-cysteinyl-[lipoprotein] + a glycerophospholipid = N-acyl-S-1,2-diacyl-sn-glyceryl-L-cysteinyl-[lipoprotein] + a 2-acyl-sn-glycero-3-phospholipid + H(+)</text>
        <dbReference type="Rhea" id="RHEA:48228"/>
        <dbReference type="Rhea" id="RHEA-COMP:14681"/>
        <dbReference type="Rhea" id="RHEA-COMP:14684"/>
        <dbReference type="ChEBI" id="CHEBI:15378"/>
        <dbReference type="ChEBI" id="CHEBI:136912"/>
        <dbReference type="ChEBI" id="CHEBI:140656"/>
        <dbReference type="ChEBI" id="CHEBI:140657"/>
        <dbReference type="ChEBI" id="CHEBI:140660"/>
        <dbReference type="EC" id="2.3.1.269"/>
    </reaction>
</comment>
<evidence type="ECO:0000313" key="11">
    <source>
        <dbReference type="EMBL" id="APC97013.1"/>
    </source>
</evidence>
<dbReference type="PROSITE" id="PS50263">
    <property type="entry name" value="CN_HYDROLASE"/>
    <property type="match status" value="1"/>
</dbReference>
<dbReference type="EC" id="2.3.1.269" evidence="9"/>
<keyword evidence="7 9" id="KW-0472">Membrane</keyword>
<dbReference type="SUPFAM" id="SSF56317">
    <property type="entry name" value="Carbon-nitrogen hydrolase"/>
    <property type="match status" value="1"/>
</dbReference>
<keyword evidence="5 9" id="KW-0812">Transmembrane</keyword>
<dbReference type="GO" id="GO:0042158">
    <property type="term" value="P:lipoprotein biosynthetic process"/>
    <property type="evidence" value="ECO:0007669"/>
    <property type="project" value="UniProtKB-UniRule"/>
</dbReference>
<reference evidence="12" key="1">
    <citation type="submission" date="2014-10" db="EMBL/GenBank/DDBJ databases">
        <authorList>
            <person name="Kuske C.R."/>
            <person name="Challacombe J.F."/>
            <person name="Daligault H.E."/>
            <person name="Davenport K.W."/>
            <person name="Johnson S.L."/>
            <person name="Siddaramappa S."/>
            <person name="Petersen J.M."/>
        </authorList>
    </citation>
    <scope>NUCLEOTIDE SEQUENCE [LARGE SCALE GENOMIC DNA]</scope>
    <source>
        <strain evidence="12">CA97-1460</strain>
    </source>
</reference>
<comment type="subcellular location">
    <subcellularLocation>
        <location evidence="1 9">Cell membrane</location>
        <topology evidence="1 9">Multi-pass membrane protein</topology>
    </subcellularLocation>
</comment>
<feature type="transmembrane region" description="Helical" evidence="9">
    <location>
        <begin position="27"/>
        <end position="43"/>
    </location>
</feature>
<feature type="transmembrane region" description="Helical" evidence="9">
    <location>
        <begin position="83"/>
        <end position="111"/>
    </location>
</feature>
<comment type="pathway">
    <text evidence="9">Protein modification; lipoprotein biosynthesis (N-acyl transfer).</text>
</comment>
<dbReference type="InterPro" id="IPR004563">
    <property type="entry name" value="Apolipo_AcylTrfase"/>
</dbReference>
<evidence type="ECO:0000259" key="10">
    <source>
        <dbReference type="PROSITE" id="PS50263"/>
    </source>
</evidence>
<feature type="transmembrane region" description="Helical" evidence="9">
    <location>
        <begin position="191"/>
        <end position="209"/>
    </location>
</feature>
<dbReference type="KEGG" id="frc:KX01_1060"/>
<dbReference type="EMBL" id="CP009654">
    <property type="protein sequence ID" value="APC97013.1"/>
    <property type="molecule type" value="Genomic_DNA"/>
</dbReference>
<protein>
    <recommendedName>
        <fullName evidence="9">Apolipoprotein N-acyltransferase</fullName>
        <shortName evidence="9">ALP N-acyltransferase</shortName>
        <ecNumber evidence="9">2.3.1.269</ecNumber>
    </recommendedName>
</protein>
<keyword evidence="8 9" id="KW-0012">Acyltransferase</keyword>
<evidence type="ECO:0000256" key="4">
    <source>
        <dbReference type="ARBA" id="ARBA00022679"/>
    </source>
</evidence>
<dbReference type="InterPro" id="IPR036526">
    <property type="entry name" value="C-N_Hydrolase_sf"/>
</dbReference>
<keyword evidence="4 9" id="KW-0808">Transferase</keyword>
<keyword evidence="6 9" id="KW-1133">Transmembrane helix</keyword>
<dbReference type="GO" id="GO:0016410">
    <property type="term" value="F:N-acyltransferase activity"/>
    <property type="evidence" value="ECO:0007669"/>
    <property type="project" value="UniProtKB-UniRule"/>
</dbReference>
<feature type="transmembrane region" description="Helical" evidence="9">
    <location>
        <begin position="470"/>
        <end position="489"/>
    </location>
</feature>
<dbReference type="InterPro" id="IPR003010">
    <property type="entry name" value="C-N_Hydrolase"/>
</dbReference>
<keyword evidence="3 9" id="KW-1003">Cell membrane</keyword>
<dbReference type="STRING" id="1542390.KX01_1060"/>
<sequence length="497" mass="55803">MKKNIVFALLAFISGASLTLAFAPFRIDFLAILALCLFFYLVDKSEGKLKKSLTGLFFGLGFFSTSISWVYISITLFTQSLAIGVITAIALIILLSFLLPIPFALTIHFLVNKNSRISKIILYPALWTLFEIFKANVLWGGFPWVSLGYSQTESPLIWYSTIGGVYFSSYIVALIAILINQLILTSTKNKNIAICAITVVCIYIIGYGLSLCHWYKDNGSPQKVVLVQGDFVQGFKWDYNNFNKIKNYYKEIASKYSNSIIFLPENAIPAYREYTRNYFNELNHVAKEHNNSILVGSLSIDNDKNYYNSSIVVGDGSGTYSKHHLVPFGEYFPIISSFSYSVEKAGLSNFTPGKYTQPLMEMSGNKVANFICYEIAYPEQVRDQLQNAGFISVISDDSWFGDSIARPQHLQISQVRAIETGKYVLQTTNNGLTAIIEPNGKLQSLLPKDTQANLEGTIYSTDSYTIWNKVGMSLIYFIIILSVFISIIFTRVSSNKK</sequence>
<dbReference type="RefSeq" id="WP_071663985.1">
    <property type="nucleotide sequence ID" value="NZ_CP009654.1"/>
</dbReference>
<evidence type="ECO:0000256" key="7">
    <source>
        <dbReference type="ARBA" id="ARBA00023136"/>
    </source>
</evidence>
<feature type="domain" description="CN hydrolase" evidence="10">
    <location>
        <begin position="227"/>
        <end position="460"/>
    </location>
</feature>
<keyword evidence="11" id="KW-0449">Lipoprotein</keyword>
<dbReference type="AlphaFoldDB" id="A0A1J0KTC3"/>
<dbReference type="GO" id="GO:0005886">
    <property type="term" value="C:plasma membrane"/>
    <property type="evidence" value="ECO:0007669"/>
    <property type="project" value="UniProtKB-SubCell"/>
</dbReference>
<keyword evidence="12" id="KW-1185">Reference proteome</keyword>
<dbReference type="UniPathway" id="UPA00666"/>
<name>A0A1J0KTC3_9GAMM</name>
<feature type="transmembrane region" description="Helical" evidence="9">
    <location>
        <begin position="55"/>
        <end position="77"/>
    </location>
</feature>
<evidence type="ECO:0000256" key="6">
    <source>
        <dbReference type="ARBA" id="ARBA00022989"/>
    </source>
</evidence>
<evidence type="ECO:0000256" key="8">
    <source>
        <dbReference type="ARBA" id="ARBA00023315"/>
    </source>
</evidence>
<dbReference type="Proteomes" id="UP000182521">
    <property type="component" value="Chromosome"/>
</dbReference>
<dbReference type="Pfam" id="PF20154">
    <property type="entry name" value="LNT_N"/>
    <property type="match status" value="1"/>
</dbReference>